<dbReference type="InterPro" id="IPR001806">
    <property type="entry name" value="Small_GTPase"/>
</dbReference>
<dbReference type="STRING" id="32264.T1JVG0"/>
<sequence length="264" mass="30332">METDSILIPLVPWAYDNNITPYENTCFDGEVEQYIENEILSPDRKIPLRVAKCIIIGPVSVGKTSLIRRLGANGYGLKQRPTIGIDYWVQKFEVLGTPFRLQIWDTAGLERYNSVTKSFYRDAQIVIMQFDLSRPHTLNELKEFVRDVLTVNQEERLLIFLVGSKKDLISEAQCRVLEKEAAQVAKQFEAEYWSVSSLTGKNVQNLFSRIAALAFLKMIKTEIEIKESFRNEDSRLAIMCPEQMTPEPPLKSKKKFNCCHCNIT</sequence>
<evidence type="ECO:0000256" key="2">
    <source>
        <dbReference type="ARBA" id="ARBA00023134"/>
    </source>
</evidence>
<dbReference type="Pfam" id="PF00071">
    <property type="entry name" value="Ras"/>
    <property type="match status" value="1"/>
</dbReference>
<protein>
    <recommendedName>
        <fullName evidence="5">Ras-related protein Rab-34</fullName>
    </recommendedName>
</protein>
<organism evidence="3 4">
    <name type="scientific">Tetranychus urticae</name>
    <name type="common">Two-spotted spider mite</name>
    <dbReference type="NCBI Taxonomy" id="32264"/>
    <lineage>
        <taxon>Eukaryota</taxon>
        <taxon>Metazoa</taxon>
        <taxon>Ecdysozoa</taxon>
        <taxon>Arthropoda</taxon>
        <taxon>Chelicerata</taxon>
        <taxon>Arachnida</taxon>
        <taxon>Acari</taxon>
        <taxon>Acariformes</taxon>
        <taxon>Trombidiformes</taxon>
        <taxon>Prostigmata</taxon>
        <taxon>Eleutherengona</taxon>
        <taxon>Raphignathae</taxon>
        <taxon>Tetranychoidea</taxon>
        <taxon>Tetranychidae</taxon>
        <taxon>Tetranychus</taxon>
    </lineage>
</organism>
<dbReference type="PRINTS" id="PR00449">
    <property type="entry name" value="RASTRNSFRMNG"/>
</dbReference>
<keyword evidence="2" id="KW-0342">GTP-binding</keyword>
<dbReference type="PROSITE" id="PS51421">
    <property type="entry name" value="RAS"/>
    <property type="match status" value="1"/>
</dbReference>
<keyword evidence="1" id="KW-0547">Nucleotide-binding</keyword>
<dbReference type="eggNOG" id="KOG0094">
    <property type="taxonomic scope" value="Eukaryota"/>
</dbReference>
<dbReference type="OMA" id="WSACLAN"/>
<dbReference type="InterPro" id="IPR027417">
    <property type="entry name" value="P-loop_NTPase"/>
</dbReference>
<keyword evidence="4" id="KW-1185">Reference proteome</keyword>
<dbReference type="EMBL" id="CAEY01000794">
    <property type="status" value="NOT_ANNOTATED_CDS"/>
    <property type="molecule type" value="Genomic_DNA"/>
</dbReference>
<dbReference type="HOGENOM" id="CLU_041217_22_0_1"/>
<dbReference type="GO" id="GO:0003924">
    <property type="term" value="F:GTPase activity"/>
    <property type="evidence" value="ECO:0007669"/>
    <property type="project" value="InterPro"/>
</dbReference>
<dbReference type="SMART" id="SM00175">
    <property type="entry name" value="RAB"/>
    <property type="match status" value="1"/>
</dbReference>
<evidence type="ECO:0000313" key="4">
    <source>
        <dbReference type="Proteomes" id="UP000015104"/>
    </source>
</evidence>
<accession>T1JVG0</accession>
<dbReference type="InterPro" id="IPR050227">
    <property type="entry name" value="Rab"/>
</dbReference>
<dbReference type="SMART" id="SM00174">
    <property type="entry name" value="RHO"/>
    <property type="match status" value="1"/>
</dbReference>
<reference evidence="3" key="2">
    <citation type="submission" date="2015-06" db="UniProtKB">
        <authorList>
            <consortium name="EnsemblMetazoa"/>
        </authorList>
    </citation>
    <scope>IDENTIFICATION</scope>
</reference>
<dbReference type="SUPFAM" id="SSF52540">
    <property type="entry name" value="P-loop containing nucleoside triphosphate hydrolases"/>
    <property type="match status" value="1"/>
</dbReference>
<dbReference type="FunFam" id="3.40.50.300:FF:001447">
    <property type="entry name" value="Ras-related protein Rab-1B"/>
    <property type="match status" value="1"/>
</dbReference>
<gene>
    <name evidence="3" type="primary">107371838</name>
</gene>
<dbReference type="SMART" id="SM00173">
    <property type="entry name" value="RAS"/>
    <property type="match status" value="1"/>
</dbReference>
<dbReference type="PANTHER" id="PTHR47977">
    <property type="entry name" value="RAS-RELATED PROTEIN RAB"/>
    <property type="match status" value="1"/>
</dbReference>
<dbReference type="PROSITE" id="PS51419">
    <property type="entry name" value="RAB"/>
    <property type="match status" value="1"/>
</dbReference>
<name>T1JVG0_TETUR</name>
<reference evidence="4" key="1">
    <citation type="submission" date="2011-08" db="EMBL/GenBank/DDBJ databases">
        <authorList>
            <person name="Rombauts S."/>
        </authorList>
    </citation>
    <scope>NUCLEOTIDE SEQUENCE</scope>
    <source>
        <strain evidence="4">London</strain>
    </source>
</reference>
<dbReference type="OrthoDB" id="413584at2759"/>
<evidence type="ECO:0000313" key="3">
    <source>
        <dbReference type="EnsemblMetazoa" id="tetur02g04470.1"/>
    </source>
</evidence>
<dbReference type="NCBIfam" id="TIGR00231">
    <property type="entry name" value="small_GTP"/>
    <property type="match status" value="1"/>
</dbReference>
<evidence type="ECO:0008006" key="5">
    <source>
        <dbReference type="Google" id="ProtNLM"/>
    </source>
</evidence>
<dbReference type="EnsemblMetazoa" id="tetur02g04470.1">
    <property type="protein sequence ID" value="tetur02g04470.1"/>
    <property type="gene ID" value="tetur02g04470"/>
</dbReference>
<dbReference type="AlphaFoldDB" id="T1JVG0"/>
<evidence type="ECO:0000256" key="1">
    <source>
        <dbReference type="ARBA" id="ARBA00022741"/>
    </source>
</evidence>
<dbReference type="GO" id="GO:0005525">
    <property type="term" value="F:GTP binding"/>
    <property type="evidence" value="ECO:0007669"/>
    <property type="project" value="UniProtKB-KW"/>
</dbReference>
<dbReference type="InterPro" id="IPR005225">
    <property type="entry name" value="Small_GTP-bd"/>
</dbReference>
<proteinExistence type="predicted"/>
<dbReference type="Proteomes" id="UP000015104">
    <property type="component" value="Unassembled WGS sequence"/>
</dbReference>
<dbReference type="Gene3D" id="3.40.50.300">
    <property type="entry name" value="P-loop containing nucleotide triphosphate hydrolases"/>
    <property type="match status" value="1"/>
</dbReference>
<dbReference type="KEGG" id="tut:107371838"/>